<sequence>MFSGHLFDSQFENRTDVLTRTDTCSDWIDQTAKAMDRCLFEFVAARLEEDDAGADSISSEGTSGHEDHLPDKDADLIGSEGTPGPEVHLSDKDASVRSESLPELYPNISDAGMSMISATSMIAATNISSLLLAKLLEISKGTKDFRMRSDLT</sequence>
<keyword evidence="3" id="KW-1185">Reference proteome</keyword>
<protein>
    <submittedName>
        <fullName evidence="2">Uncharacterized protein</fullName>
    </submittedName>
</protein>
<dbReference type="VEuPathDB" id="FungiDB:PSHT_05678"/>
<comment type="caution">
    <text evidence="2">The sequence shown here is derived from an EMBL/GenBank/DDBJ whole genome shotgun (WGS) entry which is preliminary data.</text>
</comment>
<reference evidence="3" key="2">
    <citation type="journal article" date="2018" name="BMC Genomics">
        <title>Genomic insights into host adaptation between the wheat stripe rust pathogen (Puccinia striiformis f. sp. tritici) and the barley stripe rust pathogen (Puccinia striiformis f. sp. hordei).</title>
        <authorList>
            <person name="Xia C."/>
            <person name="Wang M."/>
            <person name="Yin C."/>
            <person name="Cornejo O.E."/>
            <person name="Hulbert S.H."/>
            <person name="Chen X."/>
        </authorList>
    </citation>
    <scope>NUCLEOTIDE SEQUENCE [LARGE SCALE GENOMIC DNA]</scope>
    <source>
        <strain evidence="3">93TX-2</strain>
    </source>
</reference>
<dbReference type="Proteomes" id="UP000238274">
    <property type="component" value="Unassembled WGS sequence"/>
</dbReference>
<evidence type="ECO:0000313" key="3">
    <source>
        <dbReference type="Proteomes" id="UP000238274"/>
    </source>
</evidence>
<feature type="region of interest" description="Disordered" evidence="1">
    <location>
        <begin position="51"/>
        <end position="98"/>
    </location>
</feature>
<proteinExistence type="predicted"/>
<gene>
    <name evidence="2" type="ORF">PSHT_05678</name>
</gene>
<organism evidence="2 3">
    <name type="scientific">Puccinia striiformis</name>
    <dbReference type="NCBI Taxonomy" id="27350"/>
    <lineage>
        <taxon>Eukaryota</taxon>
        <taxon>Fungi</taxon>
        <taxon>Dikarya</taxon>
        <taxon>Basidiomycota</taxon>
        <taxon>Pucciniomycotina</taxon>
        <taxon>Pucciniomycetes</taxon>
        <taxon>Pucciniales</taxon>
        <taxon>Pucciniaceae</taxon>
        <taxon>Puccinia</taxon>
    </lineage>
</organism>
<feature type="compositionally biased region" description="Basic and acidic residues" evidence="1">
    <location>
        <begin position="63"/>
        <end position="75"/>
    </location>
</feature>
<evidence type="ECO:0000313" key="2">
    <source>
        <dbReference type="EMBL" id="POW18544.1"/>
    </source>
</evidence>
<reference evidence="2 3" key="1">
    <citation type="submission" date="2017-12" db="EMBL/GenBank/DDBJ databases">
        <title>Gene loss provides genomic basis for host adaptation in cereal stripe rust fungi.</title>
        <authorList>
            <person name="Xia C."/>
        </authorList>
    </citation>
    <scope>NUCLEOTIDE SEQUENCE [LARGE SCALE GENOMIC DNA]</scope>
    <source>
        <strain evidence="2 3">93TX-2</strain>
    </source>
</reference>
<name>A0A2S4W9U1_9BASI</name>
<dbReference type="EMBL" id="PKSM01000063">
    <property type="protein sequence ID" value="POW18544.1"/>
    <property type="molecule type" value="Genomic_DNA"/>
</dbReference>
<accession>A0A2S4W9U1</accession>
<evidence type="ECO:0000256" key="1">
    <source>
        <dbReference type="SAM" id="MobiDB-lite"/>
    </source>
</evidence>
<reference evidence="3" key="3">
    <citation type="journal article" date="2018" name="Mol. Plant Microbe Interact.">
        <title>Genome sequence resources for the wheat stripe rust pathogen (Puccinia striiformis f. sp. tritici) and the barley stripe rust pathogen (Puccinia striiformis f. sp. hordei).</title>
        <authorList>
            <person name="Xia C."/>
            <person name="Wang M."/>
            <person name="Yin C."/>
            <person name="Cornejo O.E."/>
            <person name="Hulbert S.H."/>
            <person name="Chen X."/>
        </authorList>
    </citation>
    <scope>NUCLEOTIDE SEQUENCE [LARGE SCALE GENOMIC DNA]</scope>
    <source>
        <strain evidence="3">93TX-2</strain>
    </source>
</reference>
<dbReference type="AlphaFoldDB" id="A0A2S4W9U1"/>